<dbReference type="Proteomes" id="UP000234331">
    <property type="component" value="Unassembled WGS sequence"/>
</dbReference>
<protein>
    <submittedName>
        <fullName evidence="3">Urease accessory protein UreF</fullName>
    </submittedName>
</protein>
<dbReference type="PIRSF" id="PIRSF009467">
    <property type="entry name" value="Ureas_acces_UreF"/>
    <property type="match status" value="1"/>
</dbReference>
<evidence type="ECO:0000313" key="4">
    <source>
        <dbReference type="Proteomes" id="UP000234331"/>
    </source>
</evidence>
<dbReference type="GO" id="GO:0016151">
    <property type="term" value="F:nickel cation binding"/>
    <property type="evidence" value="ECO:0007669"/>
    <property type="project" value="InterPro"/>
</dbReference>
<evidence type="ECO:0000313" key="3">
    <source>
        <dbReference type="EMBL" id="SNQ46424.1"/>
    </source>
</evidence>
<proteinExistence type="predicted"/>
<dbReference type="Gene3D" id="1.10.4190.10">
    <property type="entry name" value="Urease accessory protein UreF"/>
    <property type="match status" value="1"/>
</dbReference>
<evidence type="ECO:0000256" key="2">
    <source>
        <dbReference type="ARBA" id="ARBA00023186"/>
    </source>
</evidence>
<gene>
    <name evidence="3" type="primary">ureF</name>
    <name evidence="3" type="ORF">FRACA_140023</name>
</gene>
<dbReference type="RefSeq" id="WP_243407225.1">
    <property type="nucleotide sequence ID" value="NZ_FZMO01000046.1"/>
</dbReference>
<keyword evidence="4" id="KW-1185">Reference proteome</keyword>
<dbReference type="EMBL" id="FZMO01000046">
    <property type="protein sequence ID" value="SNQ46424.1"/>
    <property type="molecule type" value="Genomic_DNA"/>
</dbReference>
<evidence type="ECO:0000256" key="1">
    <source>
        <dbReference type="ARBA" id="ARBA00022988"/>
    </source>
</evidence>
<dbReference type="PANTHER" id="PTHR33620:SF1">
    <property type="entry name" value="UREASE ACCESSORY PROTEIN F"/>
    <property type="match status" value="1"/>
</dbReference>
<name>A0A2I2KLA0_9ACTN</name>
<dbReference type="Pfam" id="PF01730">
    <property type="entry name" value="UreF"/>
    <property type="match status" value="1"/>
</dbReference>
<dbReference type="InterPro" id="IPR002639">
    <property type="entry name" value="UreF"/>
</dbReference>
<dbReference type="PANTHER" id="PTHR33620">
    <property type="entry name" value="UREASE ACCESSORY PROTEIN F"/>
    <property type="match status" value="1"/>
</dbReference>
<keyword evidence="2" id="KW-0143">Chaperone</keyword>
<dbReference type="AlphaFoldDB" id="A0A2I2KLA0"/>
<accession>A0A2I2KLA0</accession>
<organism evidence="3 4">
    <name type="scientific">Frankia canadensis</name>
    <dbReference type="NCBI Taxonomy" id="1836972"/>
    <lineage>
        <taxon>Bacteria</taxon>
        <taxon>Bacillati</taxon>
        <taxon>Actinomycetota</taxon>
        <taxon>Actinomycetes</taxon>
        <taxon>Frankiales</taxon>
        <taxon>Frankiaceae</taxon>
        <taxon>Frankia</taxon>
    </lineage>
</organism>
<dbReference type="InterPro" id="IPR038277">
    <property type="entry name" value="UreF_sf"/>
</dbReference>
<keyword evidence="1" id="KW-0996">Nickel insertion</keyword>
<sequence length="239" mass="23898">MTELSPDRPGLGAAAESAARRATLLVLADGRMPTGGHAHSGGVEAAVVEGSLADVSDLERFLLGRLHTAGVVAAAFAAATCLALAGDTGADPGIAELDAELDARTPSPAARAASRAQGRTLLRTGRAAWPVPPGPRAPHHPIALGMVCAGAGLAPADAALTAAHLTVTGPSTAATRLLGLDPIAVTAVTARLAGDVAGVARAGERAAGLPPRDLPAHTGIRLEHLAERHRLASPRMFTS</sequence>
<reference evidence="3 4" key="1">
    <citation type="submission" date="2017-06" db="EMBL/GenBank/DDBJ databases">
        <authorList>
            <person name="Kim H.J."/>
            <person name="Triplett B.A."/>
        </authorList>
    </citation>
    <scope>NUCLEOTIDE SEQUENCE [LARGE SCALE GENOMIC DNA]</scope>
    <source>
        <strain evidence="3">FRACA_ARgP5</strain>
    </source>
</reference>